<evidence type="ECO:0000313" key="3">
    <source>
        <dbReference type="Proteomes" id="UP000199400"/>
    </source>
</evidence>
<sequence length="195" mass="21098">MSKFLAHAELLAGSPGIRFIDISVWSAQLAPGDWQRLTACPLLEWVTMLGVRGRYAYDGADELLGEDEAAALAVSPHTRRLLHLDFGAQRDRRPRAGGAGERAGARGADRARAPLRPVRRRGLAALATGKLSRLESIELSFCDGKPSAAGWGALLTADWPNLRELWLVGNSLAPALQTALQARWGARVRLSDDRG</sequence>
<name>A0A1I1ZE06_9BACT</name>
<dbReference type="Proteomes" id="UP000199400">
    <property type="component" value="Unassembled WGS sequence"/>
</dbReference>
<keyword evidence="3" id="KW-1185">Reference proteome</keyword>
<proteinExistence type="predicted"/>
<protein>
    <recommendedName>
        <fullName evidence="4">Leucine Rich repeat-containing protein</fullName>
    </recommendedName>
</protein>
<organism evidence="2 3">
    <name type="scientific">Nannocystis exedens</name>
    <dbReference type="NCBI Taxonomy" id="54"/>
    <lineage>
        <taxon>Bacteria</taxon>
        <taxon>Pseudomonadati</taxon>
        <taxon>Myxococcota</taxon>
        <taxon>Polyangia</taxon>
        <taxon>Nannocystales</taxon>
        <taxon>Nannocystaceae</taxon>
        <taxon>Nannocystis</taxon>
    </lineage>
</organism>
<gene>
    <name evidence="2" type="ORF">SAMN02745121_03778</name>
</gene>
<feature type="region of interest" description="Disordered" evidence="1">
    <location>
        <begin position="91"/>
        <end position="111"/>
    </location>
</feature>
<dbReference type="STRING" id="54.SAMN02745121_03778"/>
<dbReference type="EMBL" id="FOMX01000011">
    <property type="protein sequence ID" value="SFE29966.1"/>
    <property type="molecule type" value="Genomic_DNA"/>
</dbReference>
<evidence type="ECO:0000256" key="1">
    <source>
        <dbReference type="SAM" id="MobiDB-lite"/>
    </source>
</evidence>
<accession>A0A1I1ZE06</accession>
<evidence type="ECO:0008006" key="4">
    <source>
        <dbReference type="Google" id="ProtNLM"/>
    </source>
</evidence>
<reference evidence="3" key="1">
    <citation type="submission" date="2016-10" db="EMBL/GenBank/DDBJ databases">
        <authorList>
            <person name="Varghese N."/>
            <person name="Submissions S."/>
        </authorList>
    </citation>
    <scope>NUCLEOTIDE SEQUENCE [LARGE SCALE GENOMIC DNA]</scope>
    <source>
        <strain evidence="3">ATCC 25963</strain>
    </source>
</reference>
<evidence type="ECO:0000313" key="2">
    <source>
        <dbReference type="EMBL" id="SFE29966.1"/>
    </source>
</evidence>
<dbReference type="AlphaFoldDB" id="A0A1I1ZE06"/>
<dbReference type="RefSeq" id="WP_096332687.1">
    <property type="nucleotide sequence ID" value="NZ_FOMX01000011.1"/>
</dbReference>